<reference evidence="2" key="1">
    <citation type="submission" date="2017-02" db="UniProtKB">
        <authorList>
            <consortium name="WormBaseParasite"/>
        </authorList>
    </citation>
    <scope>IDENTIFICATION</scope>
</reference>
<accession>A0A0N4VU55</accession>
<feature type="domain" description="DNA2/NAM7 helicase-like C-terminal" evidence="1">
    <location>
        <begin position="1"/>
        <end position="25"/>
    </location>
</feature>
<dbReference type="AlphaFoldDB" id="A0A0N4VU55"/>
<name>A0A0N4VU55_HAEPC</name>
<dbReference type="InterPro" id="IPR027417">
    <property type="entry name" value="P-loop_NTPase"/>
</dbReference>
<dbReference type="Pfam" id="PF13087">
    <property type="entry name" value="AAA_12"/>
    <property type="match status" value="1"/>
</dbReference>
<dbReference type="Gene3D" id="3.40.50.300">
    <property type="entry name" value="P-loop containing nucleotide triphosphate hydrolases"/>
    <property type="match status" value="1"/>
</dbReference>
<dbReference type="InterPro" id="IPR041679">
    <property type="entry name" value="DNA2/NAM7-like_C"/>
</dbReference>
<protein>
    <submittedName>
        <fullName evidence="2">AAA_12 domain-containing protein</fullName>
    </submittedName>
</protein>
<sequence length="46" mass="5260">LLRDRRRVNVALTRAKHKLIVVGCAESMRTIDIMSRVIDSVKVVKL</sequence>
<organism evidence="2">
    <name type="scientific">Haemonchus placei</name>
    <name type="common">Barber's pole worm</name>
    <dbReference type="NCBI Taxonomy" id="6290"/>
    <lineage>
        <taxon>Eukaryota</taxon>
        <taxon>Metazoa</taxon>
        <taxon>Ecdysozoa</taxon>
        <taxon>Nematoda</taxon>
        <taxon>Chromadorea</taxon>
        <taxon>Rhabditida</taxon>
        <taxon>Rhabditina</taxon>
        <taxon>Rhabditomorpha</taxon>
        <taxon>Strongyloidea</taxon>
        <taxon>Trichostrongylidae</taxon>
        <taxon>Haemonchus</taxon>
    </lineage>
</organism>
<evidence type="ECO:0000259" key="1">
    <source>
        <dbReference type="Pfam" id="PF13087"/>
    </source>
</evidence>
<proteinExistence type="predicted"/>
<evidence type="ECO:0000313" key="2">
    <source>
        <dbReference type="WBParaSite" id="HPLM_0000082201-mRNA-1"/>
    </source>
</evidence>
<dbReference type="WBParaSite" id="HPLM_0000082201-mRNA-1">
    <property type="protein sequence ID" value="HPLM_0000082201-mRNA-1"/>
    <property type="gene ID" value="HPLM_0000082201"/>
</dbReference>